<keyword evidence="1" id="KW-1133">Transmembrane helix</keyword>
<evidence type="ECO:0000313" key="3">
    <source>
        <dbReference type="Proteomes" id="UP000199496"/>
    </source>
</evidence>
<name>A0A1H9FA44_9GAMM</name>
<keyword evidence="3" id="KW-1185">Reference proteome</keyword>
<sequence>MKTKEKTDRRVFFWLVFLFSVNLIYLLYELSFNSRLVDVAVTSITDAQVRALELEGRILSGIGLSLLLLRFIKINHISALRFLKISIMLIAIGFSSMYFGQRILVDFLVDRTTAEQRMDAQLLVFMKQGLATNSLQLEGIEFDDSDLDSAHTRSFISIVGLMTFFSPDFIVDLRDNAESILNQVAINESIKATPSSYEDYLKLRDSIVYLWNEYEKISDEYWAAKSYFYQEAGERWNILQSNLLNQWEQLSENLDEHEFTRKVLALQRNLDTYFKARESCEDSRFRNECIIKVEDIYRAEIVKSIGRYVAPRDWCHEPETVTKTVQRGSRFVTERREVQQCHDLSYDHLSSKLSFFVRAPISYDLFIRDPVLSSQIRSDLLAEGVVLKDSWIADDRDGFMTAAVEARANLARERLENEMLQRLGVILPLDMSAEEFLRSDFVQARLHKALQPMDPLMILRLDYTPLEFHQMVLKPRFIHMAENEYQKLHQDIQEMANGGWREEEGKSYVRALIVPPIAMGFSLFFALVNSIGLIASIPALFGWKRPILVWSMKLGGIIGVIAIPMINSSSVVETETYKYFESQVSDTLGPVAGFFATWVVNTEPSVYAVGRFAQHVAPPLISSGDHKKENIYDDSDVSLADDLLINEQRLENDHYPFNLKSSIDAGESIDDVFDSVGLNVNDHMRDMVHALHLSGLTPLMPQVMTAVNNKNDAIMIDVQQLRDGAWVVHRSPLITGTGTCLTNHQRIVDIGLLDSVQWRAARHGSCGSDMIAINPVSIPFLTDFSRQVSARFPDISIWVHFQPTLHGEVFCHHLRRGAAELSAMLGQEKFSAVVSSSETLACFLDMPRDYAVIYMGPEYGDPGIVAQSTPHHISRQEIISLRGRARGDGYRPYAFSISPQTLDMPFSSLKENDAIVIHHRHESHVMHEFLRDFPGRTGVFFSPGSRSEDVLIENYKILISRNGVL</sequence>
<dbReference type="Proteomes" id="UP000199496">
    <property type="component" value="Unassembled WGS sequence"/>
</dbReference>
<keyword evidence="1" id="KW-0472">Membrane</keyword>
<proteinExistence type="predicted"/>
<gene>
    <name evidence="2" type="ORF">SAMN05421693_12510</name>
</gene>
<keyword evidence="1" id="KW-0812">Transmembrane</keyword>
<evidence type="ECO:0000256" key="1">
    <source>
        <dbReference type="SAM" id="Phobius"/>
    </source>
</evidence>
<dbReference type="STRING" id="867345.SAMN05421693_12510"/>
<feature type="transmembrane region" description="Helical" evidence="1">
    <location>
        <begin position="12"/>
        <end position="28"/>
    </location>
</feature>
<feature type="transmembrane region" description="Helical" evidence="1">
    <location>
        <begin position="79"/>
        <end position="99"/>
    </location>
</feature>
<feature type="transmembrane region" description="Helical" evidence="1">
    <location>
        <begin position="547"/>
        <end position="566"/>
    </location>
</feature>
<protein>
    <submittedName>
        <fullName evidence="2">Uncharacterized protein</fullName>
    </submittedName>
</protein>
<evidence type="ECO:0000313" key="2">
    <source>
        <dbReference type="EMBL" id="SEQ34178.1"/>
    </source>
</evidence>
<dbReference type="EMBL" id="FOFO01000025">
    <property type="protein sequence ID" value="SEQ34178.1"/>
    <property type="molecule type" value="Genomic_DNA"/>
</dbReference>
<organism evidence="2 3">
    <name type="scientific">Ectothiorhodospira magna</name>
    <dbReference type="NCBI Taxonomy" id="867345"/>
    <lineage>
        <taxon>Bacteria</taxon>
        <taxon>Pseudomonadati</taxon>
        <taxon>Pseudomonadota</taxon>
        <taxon>Gammaproteobacteria</taxon>
        <taxon>Chromatiales</taxon>
        <taxon>Ectothiorhodospiraceae</taxon>
        <taxon>Ectothiorhodospira</taxon>
    </lineage>
</organism>
<dbReference type="OrthoDB" id="6126039at2"/>
<feature type="transmembrane region" description="Helical" evidence="1">
    <location>
        <begin position="517"/>
        <end position="540"/>
    </location>
</feature>
<accession>A0A1H9FA44</accession>
<dbReference type="AlphaFoldDB" id="A0A1H9FA44"/>
<reference evidence="2 3" key="1">
    <citation type="submission" date="2016-10" db="EMBL/GenBank/DDBJ databases">
        <authorList>
            <person name="de Groot N.N."/>
        </authorList>
    </citation>
    <scope>NUCLEOTIDE SEQUENCE [LARGE SCALE GENOMIC DNA]</scope>
    <source>
        <strain evidence="2 3">B7-7</strain>
    </source>
</reference>
<dbReference type="RefSeq" id="WP_143339747.1">
    <property type="nucleotide sequence ID" value="NZ_FOFO01000025.1"/>
</dbReference>